<dbReference type="CDD" id="cd06580">
    <property type="entry name" value="TM_PBP1_transp_TpRbsC_like"/>
    <property type="match status" value="1"/>
</dbReference>
<accession>A0A0R2HMM9</accession>
<dbReference type="AlphaFoldDB" id="A0A0R2HMM9"/>
<keyword evidence="2" id="KW-1003">Cell membrane</keyword>
<gene>
    <name evidence="7" type="ORF">IV49_GL001221</name>
</gene>
<evidence type="ECO:0000256" key="6">
    <source>
        <dbReference type="SAM" id="Phobius"/>
    </source>
</evidence>
<feature type="transmembrane region" description="Helical" evidence="6">
    <location>
        <begin position="148"/>
        <end position="167"/>
    </location>
</feature>
<comment type="caution">
    <text evidence="7">The sequence shown here is derived from an EMBL/GenBank/DDBJ whole genome shotgun (WGS) entry which is preliminary data.</text>
</comment>
<dbReference type="Proteomes" id="UP000051841">
    <property type="component" value="Unassembled WGS sequence"/>
</dbReference>
<feature type="transmembrane region" description="Helical" evidence="6">
    <location>
        <begin position="249"/>
        <end position="271"/>
    </location>
</feature>
<dbReference type="InterPro" id="IPR001851">
    <property type="entry name" value="ABC_transp_permease"/>
</dbReference>
<organism evidence="7 8">
    <name type="scientific">Kandleria vitulina DSM 20405</name>
    <dbReference type="NCBI Taxonomy" id="1410657"/>
    <lineage>
        <taxon>Bacteria</taxon>
        <taxon>Bacillati</taxon>
        <taxon>Bacillota</taxon>
        <taxon>Erysipelotrichia</taxon>
        <taxon>Erysipelotrichales</taxon>
        <taxon>Coprobacillaceae</taxon>
        <taxon>Kandleria</taxon>
    </lineage>
</organism>
<dbReference type="PATRIC" id="fig|1410657.5.peg.1263"/>
<protein>
    <submittedName>
        <fullName evidence="7">ABC transporter permease protein</fullName>
    </submittedName>
</protein>
<evidence type="ECO:0000256" key="4">
    <source>
        <dbReference type="ARBA" id="ARBA00022989"/>
    </source>
</evidence>
<feature type="transmembrane region" description="Helical" evidence="6">
    <location>
        <begin position="21"/>
        <end position="41"/>
    </location>
</feature>
<evidence type="ECO:0000256" key="2">
    <source>
        <dbReference type="ARBA" id="ARBA00022475"/>
    </source>
</evidence>
<evidence type="ECO:0000256" key="5">
    <source>
        <dbReference type="ARBA" id="ARBA00023136"/>
    </source>
</evidence>
<feature type="transmembrane region" description="Helical" evidence="6">
    <location>
        <begin position="65"/>
        <end position="83"/>
    </location>
</feature>
<keyword evidence="5 6" id="KW-0472">Membrane</keyword>
<dbReference type="PANTHER" id="PTHR47089">
    <property type="entry name" value="ABC TRANSPORTER, PERMEASE PROTEIN"/>
    <property type="match status" value="1"/>
</dbReference>
<feature type="transmembrane region" description="Helical" evidence="6">
    <location>
        <begin position="95"/>
        <end position="112"/>
    </location>
</feature>
<keyword evidence="8" id="KW-1185">Reference proteome</keyword>
<sequence length="372" mass="39337">MKNKSAGFFEKDSTKSVISSLIAILIGLLVGLVIILIANPADALEGFLIMLTGGFQEGMLSLGDVLAYSVPVMMTGLSIAFAYKTGEFNIGVPGQYYVGAFVALLIGVKATFLPDAIAWLIAIICGGLAGALWAFVPGILKAKRNVNVVISGIMMNYVGLLLVIRGVKTFIYESTGAQSLTVSTERAIPKFGLDVIFEGSSINFGFVIAVALCIVAWIIMNKTTFGYELKATGFNKDAAKYAGMNETKAVIMSLVIAGLFAGVGGAIAYLGGTGKAIQISEVLPPEGFNGIPVALLGFSNPIGCIFASLFIAYINVGGNYMQSLNIAIEVIDIIVAVIVYFASFTLFIKLMLDKFRNSKKHKTLAAKEGGNK</sequence>
<keyword evidence="3 6" id="KW-0812">Transmembrane</keyword>
<evidence type="ECO:0000256" key="1">
    <source>
        <dbReference type="ARBA" id="ARBA00004651"/>
    </source>
</evidence>
<dbReference type="GO" id="GO:0022857">
    <property type="term" value="F:transmembrane transporter activity"/>
    <property type="evidence" value="ECO:0007669"/>
    <property type="project" value="InterPro"/>
</dbReference>
<comment type="subcellular location">
    <subcellularLocation>
        <location evidence="1">Cell membrane</location>
        <topology evidence="1">Multi-pass membrane protein</topology>
    </subcellularLocation>
</comment>
<evidence type="ECO:0000313" key="7">
    <source>
        <dbReference type="EMBL" id="KRN51143.1"/>
    </source>
</evidence>
<feature type="transmembrane region" description="Helical" evidence="6">
    <location>
        <begin position="326"/>
        <end position="348"/>
    </location>
</feature>
<feature type="transmembrane region" description="Helical" evidence="6">
    <location>
        <begin position="202"/>
        <end position="220"/>
    </location>
</feature>
<name>A0A0R2HMM9_9FIRM</name>
<dbReference type="PANTHER" id="PTHR47089:SF1">
    <property type="entry name" value="GUANOSINE ABC TRANSPORTER PERMEASE PROTEIN NUPP"/>
    <property type="match status" value="1"/>
</dbReference>
<reference evidence="7 8" key="1">
    <citation type="journal article" date="2015" name="Genome Announc.">
        <title>Expanding the biotechnology potential of lactobacilli through comparative genomics of 213 strains and associated genera.</title>
        <authorList>
            <person name="Sun Z."/>
            <person name="Harris H.M."/>
            <person name="McCann A."/>
            <person name="Guo C."/>
            <person name="Argimon S."/>
            <person name="Zhang W."/>
            <person name="Yang X."/>
            <person name="Jeffery I.B."/>
            <person name="Cooney J.C."/>
            <person name="Kagawa T.F."/>
            <person name="Liu W."/>
            <person name="Song Y."/>
            <person name="Salvetti E."/>
            <person name="Wrobel A."/>
            <person name="Rasinkangas P."/>
            <person name="Parkhill J."/>
            <person name="Rea M.C."/>
            <person name="O'Sullivan O."/>
            <person name="Ritari J."/>
            <person name="Douillard F.P."/>
            <person name="Paul Ross R."/>
            <person name="Yang R."/>
            <person name="Briner A.E."/>
            <person name="Felis G.E."/>
            <person name="de Vos W.M."/>
            <person name="Barrangou R."/>
            <person name="Klaenhammer T.R."/>
            <person name="Caufield P.W."/>
            <person name="Cui Y."/>
            <person name="Zhang H."/>
            <person name="O'Toole P.W."/>
        </authorList>
    </citation>
    <scope>NUCLEOTIDE SEQUENCE [LARGE SCALE GENOMIC DNA]</scope>
    <source>
        <strain evidence="7 8">DSM 20405</strain>
    </source>
</reference>
<dbReference type="GO" id="GO:0005886">
    <property type="term" value="C:plasma membrane"/>
    <property type="evidence" value="ECO:0007669"/>
    <property type="project" value="UniProtKB-SubCell"/>
</dbReference>
<feature type="transmembrane region" description="Helical" evidence="6">
    <location>
        <begin position="118"/>
        <end position="136"/>
    </location>
</feature>
<dbReference type="EMBL" id="JQBL01000003">
    <property type="protein sequence ID" value="KRN51143.1"/>
    <property type="molecule type" value="Genomic_DNA"/>
</dbReference>
<dbReference type="Pfam" id="PF02653">
    <property type="entry name" value="BPD_transp_2"/>
    <property type="match status" value="1"/>
</dbReference>
<dbReference type="RefSeq" id="WP_029070760.1">
    <property type="nucleotide sequence ID" value="NZ_JNKN01000004.1"/>
</dbReference>
<proteinExistence type="predicted"/>
<keyword evidence="4 6" id="KW-1133">Transmembrane helix</keyword>
<evidence type="ECO:0000256" key="3">
    <source>
        <dbReference type="ARBA" id="ARBA00022692"/>
    </source>
</evidence>
<evidence type="ECO:0000313" key="8">
    <source>
        <dbReference type="Proteomes" id="UP000051841"/>
    </source>
</evidence>
<feature type="transmembrane region" description="Helical" evidence="6">
    <location>
        <begin position="291"/>
        <end position="314"/>
    </location>
</feature>